<evidence type="ECO:0000313" key="3">
    <source>
        <dbReference type="Proteomes" id="UP000644282"/>
    </source>
</evidence>
<dbReference type="RefSeq" id="WP_193825928.1">
    <property type="nucleotide sequence ID" value="NZ_JADDXF010000240.1"/>
</dbReference>
<feature type="transmembrane region" description="Helical" evidence="1">
    <location>
        <begin position="20"/>
        <end position="50"/>
    </location>
</feature>
<protein>
    <submittedName>
        <fullName evidence="2">Glucosyltransferase domain-containing protein</fullName>
    </submittedName>
</protein>
<keyword evidence="1" id="KW-0812">Transmembrane</keyword>
<reference evidence="2" key="1">
    <citation type="submission" date="2020-10" db="EMBL/GenBank/DDBJ databases">
        <title>New Zealand Leptospira genomics.</title>
        <authorList>
            <person name="Wilkinson D.A."/>
            <person name="Nisa S."/>
            <person name="Moinet M."/>
            <person name="Benschop J."/>
        </authorList>
    </citation>
    <scope>NUCLEOTIDE SEQUENCE</scope>
    <source>
        <strain evidence="2">ESR8</strain>
    </source>
</reference>
<sequence length="210" mass="23625">SVAISIISSYVAYQYKPINIIISSILTIAFLSLYQAALNTYAIFLLAFIISDVVKKNSISNITKNTASSIAGLIVGYFAYSYFIAKRLVTGSYNIEHSKIIEINSSLFEGIISNVLSFYRMFSTILNGDNYLIYYSLFFALIISLIVIVLKVIKRDENKKTKFLLVVLILLASMFFIIGPMIFLKSPIYAPRVLIGMGGFMFFCCLCVFY</sequence>
<gene>
    <name evidence="2" type="ORF">IQB77_20130</name>
</gene>
<proteinExistence type="predicted"/>
<feature type="transmembrane region" description="Helical" evidence="1">
    <location>
        <begin position="131"/>
        <end position="151"/>
    </location>
</feature>
<feature type="transmembrane region" description="Helical" evidence="1">
    <location>
        <begin position="70"/>
        <end position="89"/>
    </location>
</feature>
<evidence type="ECO:0000256" key="1">
    <source>
        <dbReference type="SAM" id="Phobius"/>
    </source>
</evidence>
<feature type="non-terminal residue" evidence="2">
    <location>
        <position position="210"/>
    </location>
</feature>
<accession>A0AA41BKQ7</accession>
<name>A0AA41BKQ7_LEPIR</name>
<feature type="transmembrane region" description="Helical" evidence="1">
    <location>
        <begin position="163"/>
        <end position="183"/>
    </location>
</feature>
<dbReference type="EMBL" id="JADDXF010000240">
    <property type="protein sequence ID" value="MBE8432064.1"/>
    <property type="molecule type" value="Genomic_DNA"/>
</dbReference>
<organism evidence="2 3">
    <name type="scientific">Leptospira interrogans serovar Pomona</name>
    <dbReference type="NCBI Taxonomy" id="44276"/>
    <lineage>
        <taxon>Bacteria</taxon>
        <taxon>Pseudomonadati</taxon>
        <taxon>Spirochaetota</taxon>
        <taxon>Spirochaetia</taxon>
        <taxon>Leptospirales</taxon>
        <taxon>Leptospiraceae</taxon>
        <taxon>Leptospira</taxon>
    </lineage>
</organism>
<comment type="caution">
    <text evidence="2">The sequence shown here is derived from an EMBL/GenBank/DDBJ whole genome shotgun (WGS) entry which is preliminary data.</text>
</comment>
<feature type="non-terminal residue" evidence="2">
    <location>
        <position position="1"/>
    </location>
</feature>
<evidence type="ECO:0000313" key="2">
    <source>
        <dbReference type="EMBL" id="MBE8432064.1"/>
    </source>
</evidence>
<dbReference type="Proteomes" id="UP000644282">
    <property type="component" value="Unassembled WGS sequence"/>
</dbReference>
<dbReference type="InterPro" id="IPR025686">
    <property type="entry name" value="Glucos_trans_II"/>
</dbReference>
<keyword evidence="1" id="KW-1133">Transmembrane helix</keyword>
<dbReference type="Pfam" id="PF14264">
    <property type="entry name" value="Glucos_trans_II"/>
    <property type="match status" value="1"/>
</dbReference>
<keyword evidence="1" id="KW-0472">Membrane</keyword>
<feature type="transmembrane region" description="Helical" evidence="1">
    <location>
        <begin position="189"/>
        <end position="209"/>
    </location>
</feature>
<dbReference type="AlphaFoldDB" id="A0AA41BKQ7"/>